<evidence type="ECO:0000313" key="1">
    <source>
        <dbReference type="EMBL" id="KEP68344.1"/>
    </source>
</evidence>
<dbReference type="SUPFAM" id="SSF64518">
    <property type="entry name" value="Phase 1 flagellin"/>
    <property type="match status" value="1"/>
</dbReference>
<protein>
    <recommendedName>
        <fullName evidence="3">Flagellin C-terminal domain-containing protein</fullName>
    </recommendedName>
</protein>
<dbReference type="Proteomes" id="UP000027725">
    <property type="component" value="Unassembled WGS sequence"/>
</dbReference>
<accession>A0A074T9I2</accession>
<sequence length="239" mass="23680">MTVNAALSGSIFTNALSGNSYASVAAASGNTGSATILATGIGNTAAAIAFQQSSTPVTLSFASSANGAMTYTAISGSATLASGVVNTSDGATPTISVDGVQLTLSGAPANGDSFAVKPSRPQSIFAMVKGIQQALAAPGTTPAARALTRQKIGNALGSIVQYQHKLSGASGKAGVILQATRSAATANAQGSTRAQSNASDLVSADMPKVLTELQDRSATLQAAMKAFSVASQLSLFKYL</sequence>
<dbReference type="OrthoDB" id="8328560at2"/>
<comment type="caution">
    <text evidence="1">The sequence shown here is derived from an EMBL/GenBank/DDBJ whole genome shotgun (WGS) entry which is preliminary data.</text>
</comment>
<dbReference type="EMBL" id="JHEH01000036">
    <property type="protein sequence ID" value="KEP68344.1"/>
    <property type="molecule type" value="Genomic_DNA"/>
</dbReference>
<dbReference type="RefSeq" id="WP_038068827.1">
    <property type="nucleotide sequence ID" value="NZ_FOVB01000016.1"/>
</dbReference>
<reference evidence="1 2" key="1">
    <citation type="submission" date="2014-03" db="EMBL/GenBank/DDBJ databases">
        <title>The draft genome sequence of Thioclava dalianensis DLFJ1-1.</title>
        <authorList>
            <person name="Lai Q."/>
            <person name="Shao Z."/>
        </authorList>
    </citation>
    <scope>NUCLEOTIDE SEQUENCE [LARGE SCALE GENOMIC DNA]</scope>
    <source>
        <strain evidence="1 2">DLFJ1-1</strain>
    </source>
</reference>
<organism evidence="1 2">
    <name type="scientific">Thioclava dalianensis</name>
    <dbReference type="NCBI Taxonomy" id="1185766"/>
    <lineage>
        <taxon>Bacteria</taxon>
        <taxon>Pseudomonadati</taxon>
        <taxon>Pseudomonadota</taxon>
        <taxon>Alphaproteobacteria</taxon>
        <taxon>Rhodobacterales</taxon>
        <taxon>Paracoccaceae</taxon>
        <taxon>Thioclava</taxon>
    </lineage>
</organism>
<dbReference type="eggNOG" id="COG1344">
    <property type="taxonomic scope" value="Bacteria"/>
</dbReference>
<evidence type="ECO:0008006" key="3">
    <source>
        <dbReference type="Google" id="ProtNLM"/>
    </source>
</evidence>
<keyword evidence="2" id="KW-1185">Reference proteome</keyword>
<proteinExistence type="predicted"/>
<name>A0A074T9I2_9RHOB</name>
<evidence type="ECO:0000313" key="2">
    <source>
        <dbReference type="Proteomes" id="UP000027725"/>
    </source>
</evidence>
<dbReference type="AlphaFoldDB" id="A0A074T9I2"/>
<dbReference type="STRING" id="1185766.SAMN05216224_11631"/>
<gene>
    <name evidence="1" type="ORF">DL1_12410</name>
</gene>